<dbReference type="OrthoDB" id="9788468at2"/>
<evidence type="ECO:0000313" key="3">
    <source>
        <dbReference type="Proteomes" id="UP000003688"/>
    </source>
</evidence>
<dbReference type="SUPFAM" id="SSF54593">
    <property type="entry name" value="Glyoxalase/Bleomycin resistance protein/Dihydroxybiphenyl dioxygenase"/>
    <property type="match status" value="1"/>
</dbReference>
<dbReference type="Proteomes" id="UP000003688">
    <property type="component" value="Unassembled WGS sequence"/>
</dbReference>
<comment type="caution">
    <text evidence="2">The sequence shown here is derived from an EMBL/GenBank/DDBJ whole genome shotgun (WGS) entry which is preliminary data.</text>
</comment>
<evidence type="ECO:0000313" key="2">
    <source>
        <dbReference type="EMBL" id="EEF57174.1"/>
    </source>
</evidence>
<dbReference type="RefSeq" id="WP_007418797.1">
    <property type="nucleotide sequence ID" value="NZ_ABOX02000082.1"/>
</dbReference>
<feature type="domain" description="VOC" evidence="1">
    <location>
        <begin position="7"/>
        <end position="137"/>
    </location>
</feature>
<dbReference type="EMBL" id="ABOX02000082">
    <property type="protein sequence ID" value="EEF57174.1"/>
    <property type="molecule type" value="Genomic_DNA"/>
</dbReference>
<evidence type="ECO:0000259" key="1">
    <source>
        <dbReference type="PROSITE" id="PS51819"/>
    </source>
</evidence>
<name>B9XSL4_PEDPL</name>
<dbReference type="Pfam" id="PF13669">
    <property type="entry name" value="Glyoxalase_4"/>
    <property type="match status" value="1"/>
</dbReference>
<keyword evidence="3" id="KW-1185">Reference proteome</keyword>
<reference evidence="2 3" key="1">
    <citation type="journal article" date="2011" name="J. Bacteriol.">
        <title>Genome sequence of 'Pedosphaera parvula' Ellin514, an aerobic Verrucomicrobial isolate from pasture soil.</title>
        <authorList>
            <person name="Kant R."/>
            <person name="van Passel M.W."/>
            <person name="Sangwan P."/>
            <person name="Palva A."/>
            <person name="Lucas S."/>
            <person name="Copeland A."/>
            <person name="Lapidus A."/>
            <person name="Glavina Del Rio T."/>
            <person name="Dalin E."/>
            <person name="Tice H."/>
            <person name="Bruce D."/>
            <person name="Goodwin L."/>
            <person name="Pitluck S."/>
            <person name="Chertkov O."/>
            <person name="Larimer F.W."/>
            <person name="Land M.L."/>
            <person name="Hauser L."/>
            <person name="Brettin T.S."/>
            <person name="Detter J.C."/>
            <person name="Han S."/>
            <person name="de Vos W.M."/>
            <person name="Janssen P.H."/>
            <person name="Smidt H."/>
        </authorList>
    </citation>
    <scope>NUCLEOTIDE SEQUENCE [LARGE SCALE GENOMIC DNA]</scope>
    <source>
        <strain evidence="2 3">Ellin514</strain>
    </source>
</reference>
<dbReference type="PROSITE" id="PS51819">
    <property type="entry name" value="VOC"/>
    <property type="match status" value="1"/>
</dbReference>
<sequence length="137" mass="15231">MKNSQLAFHHFGLAVRRPEEARVFVSSLGYQLGESVFDPAQNVHLQLCAHDTHPAVEIIWPGETKGPSDRLIECHPAGIIYHVCYETNDLPVALARFEEARLRVICISPPTPAPLFGGRKVSFYKITGIGLIEILEV</sequence>
<accession>B9XSL4</accession>
<dbReference type="Gene3D" id="3.10.180.10">
    <property type="entry name" value="2,3-Dihydroxybiphenyl 1,2-Dioxygenase, domain 1"/>
    <property type="match status" value="1"/>
</dbReference>
<proteinExistence type="predicted"/>
<dbReference type="AlphaFoldDB" id="B9XSL4"/>
<protein>
    <recommendedName>
        <fullName evidence="1">VOC domain-containing protein</fullName>
    </recommendedName>
</protein>
<dbReference type="InterPro" id="IPR037523">
    <property type="entry name" value="VOC_core"/>
</dbReference>
<dbReference type="STRING" id="320771.Cflav_PD0140"/>
<gene>
    <name evidence="2" type="ORF">Cflav_PD0140</name>
</gene>
<dbReference type="InterPro" id="IPR029068">
    <property type="entry name" value="Glyas_Bleomycin-R_OHBP_Dase"/>
</dbReference>
<organism evidence="2 3">
    <name type="scientific">Pedosphaera parvula (strain Ellin514)</name>
    <dbReference type="NCBI Taxonomy" id="320771"/>
    <lineage>
        <taxon>Bacteria</taxon>
        <taxon>Pseudomonadati</taxon>
        <taxon>Verrucomicrobiota</taxon>
        <taxon>Pedosphaerae</taxon>
        <taxon>Pedosphaerales</taxon>
        <taxon>Pedosphaeraceae</taxon>
        <taxon>Pedosphaera</taxon>
    </lineage>
</organism>